<keyword evidence="3" id="KW-1185">Reference proteome</keyword>
<reference evidence="2 3" key="1">
    <citation type="submission" date="2023-07" db="EMBL/GenBank/DDBJ databases">
        <title>Sequencing the genomes of 1000 actinobacteria strains.</title>
        <authorList>
            <person name="Klenk H.-P."/>
        </authorList>
    </citation>
    <scope>NUCLEOTIDE SEQUENCE [LARGE SCALE GENOMIC DNA]</scope>
    <source>
        <strain evidence="2 3">DSM 22966</strain>
    </source>
</reference>
<organism evidence="2 3">
    <name type="scientific">Enteractinococcus fodinae</name>
    <dbReference type="NCBI Taxonomy" id="684663"/>
    <lineage>
        <taxon>Bacteria</taxon>
        <taxon>Bacillati</taxon>
        <taxon>Actinomycetota</taxon>
        <taxon>Actinomycetes</taxon>
        <taxon>Micrococcales</taxon>
        <taxon>Micrococcaceae</taxon>
    </lineage>
</organism>
<dbReference type="RefSeq" id="WP_310175324.1">
    <property type="nucleotide sequence ID" value="NZ_BAABHE010000002.1"/>
</dbReference>
<feature type="transmembrane region" description="Helical" evidence="1">
    <location>
        <begin position="12"/>
        <end position="32"/>
    </location>
</feature>
<protein>
    <submittedName>
        <fullName evidence="2">Membrane protein</fullName>
    </submittedName>
</protein>
<dbReference type="Proteomes" id="UP001183794">
    <property type="component" value="Unassembled WGS sequence"/>
</dbReference>
<sequence length="268" mass="29381">MHHRFADRRNLLLALLVVAVFFALAVVGPVFFSKPPQLGAQLIVSVVAFLTFGVLAGFHVAPNSKYSGWIILAVFVLGYGVLFVLRDGDFRPDQHWFIMSPLGYIAGALALGNPDGLKRQSREVTTRNDEAATAHMNDQFEAAPLYLGEVCFRQSVRTRNRLFGQKPKIIPMVNASTAGHEMEFDFLDIYELTAGPILIDAISATPPGDYFLASPTLIPPSSAVGTSLQNVRFNDNSLLLLHGSNILAEFSPAQQADLLAWLRDIGRN</sequence>
<feature type="transmembrane region" description="Helical" evidence="1">
    <location>
        <begin position="96"/>
        <end position="112"/>
    </location>
</feature>
<feature type="transmembrane region" description="Helical" evidence="1">
    <location>
        <begin position="66"/>
        <end position="84"/>
    </location>
</feature>
<comment type="caution">
    <text evidence="2">The sequence shown here is derived from an EMBL/GenBank/DDBJ whole genome shotgun (WGS) entry which is preliminary data.</text>
</comment>
<evidence type="ECO:0000313" key="2">
    <source>
        <dbReference type="EMBL" id="MDR7348282.1"/>
    </source>
</evidence>
<evidence type="ECO:0000256" key="1">
    <source>
        <dbReference type="SAM" id="Phobius"/>
    </source>
</evidence>
<gene>
    <name evidence="2" type="ORF">J2S62_002539</name>
</gene>
<proteinExistence type="predicted"/>
<name>A0ABU2B3V2_9MICC</name>
<keyword evidence="1" id="KW-1133">Transmembrane helix</keyword>
<dbReference type="EMBL" id="JAVDYJ010000001">
    <property type="protein sequence ID" value="MDR7348282.1"/>
    <property type="molecule type" value="Genomic_DNA"/>
</dbReference>
<feature type="transmembrane region" description="Helical" evidence="1">
    <location>
        <begin position="38"/>
        <end position="59"/>
    </location>
</feature>
<keyword evidence="1" id="KW-0472">Membrane</keyword>
<evidence type="ECO:0000313" key="3">
    <source>
        <dbReference type="Proteomes" id="UP001183794"/>
    </source>
</evidence>
<accession>A0ABU2B3V2</accession>
<keyword evidence="1" id="KW-0812">Transmembrane</keyword>